<evidence type="ECO:0000256" key="3">
    <source>
        <dbReference type="ARBA" id="ARBA00022475"/>
    </source>
</evidence>
<reference evidence="24" key="2">
    <citation type="submission" date="2025-08" db="UniProtKB">
        <authorList>
            <consortium name="Ensembl"/>
        </authorList>
    </citation>
    <scope>IDENTIFICATION</scope>
</reference>
<feature type="region of interest" description="Disordered" evidence="20">
    <location>
        <begin position="3382"/>
        <end position="3404"/>
    </location>
</feature>
<dbReference type="PROSITE" id="PS50021">
    <property type="entry name" value="CH"/>
    <property type="match status" value="2"/>
</dbReference>
<dbReference type="InterPro" id="IPR036872">
    <property type="entry name" value="CH_dom_sf"/>
</dbReference>
<dbReference type="InterPro" id="IPR036020">
    <property type="entry name" value="WW_dom_sf"/>
</dbReference>
<dbReference type="GO" id="GO:0016010">
    <property type="term" value="C:dystrophin-associated glycoprotein complex"/>
    <property type="evidence" value="ECO:0007669"/>
    <property type="project" value="UniProtKB-ARBA"/>
</dbReference>
<dbReference type="PROSITE" id="PS50135">
    <property type="entry name" value="ZF_ZZ_2"/>
    <property type="match status" value="1"/>
</dbReference>
<evidence type="ECO:0000256" key="19">
    <source>
        <dbReference type="SAM" id="Coils"/>
    </source>
</evidence>
<feature type="coiled-coil region" evidence="19">
    <location>
        <begin position="3346"/>
        <end position="3380"/>
    </location>
</feature>
<dbReference type="GO" id="GO:0099536">
    <property type="term" value="P:synaptic signaling"/>
    <property type="evidence" value="ECO:0007669"/>
    <property type="project" value="TreeGrafter"/>
</dbReference>
<dbReference type="CDD" id="cd00201">
    <property type="entry name" value="WW"/>
    <property type="match status" value="1"/>
</dbReference>
<dbReference type="GO" id="GO:0042383">
    <property type="term" value="C:sarcolemma"/>
    <property type="evidence" value="ECO:0007669"/>
    <property type="project" value="UniProtKB-SubCell"/>
</dbReference>
<evidence type="ECO:0000259" key="22">
    <source>
        <dbReference type="PROSITE" id="PS50021"/>
    </source>
</evidence>
<reference evidence="24" key="3">
    <citation type="submission" date="2025-09" db="UniProtKB">
        <authorList>
            <consortium name="Ensembl"/>
        </authorList>
    </citation>
    <scope>IDENTIFICATION</scope>
</reference>
<dbReference type="InterPro" id="IPR015153">
    <property type="entry name" value="EF-hand_dom_typ1"/>
</dbReference>
<dbReference type="InterPro" id="IPR001715">
    <property type="entry name" value="CH_dom"/>
</dbReference>
<evidence type="ECO:0000256" key="16">
    <source>
        <dbReference type="ARBA" id="ARBA00040142"/>
    </source>
</evidence>
<keyword evidence="12 17" id="KW-0009">Actin-binding</keyword>
<sequence length="3549" mass="405932">NESGSEDLPNNDSVLKMHEREDVQKKTFSKWINSQFTKAGKPPIQDLFTDLCDGRRLLELLEGLAGHELVKERGFTRVHSLNNVNRALQILQKNNVELVNIGGADIVDGNHKLILGLIWSIILHWQVKDVMKDVMAGLQQTNSEKILLSWVRQSTKDYPHVNVVNFSSSWSDGLAFNALIHSHRPELFDWSIVEKQKSAMERLDHAFSKAEQTLGIDRLLDAEDVAVLHPDKKSVIMYITSLFQVLPQGVTMEAIQEVETLPRTVVKQEEHFTIQTQQRYSQQITVSVSQGRVRTPSTSPKPHYKSYAYSQAAYVKSPEQKRRRFTDQDDLERGLSPLAPGATQLEDYQRILEEVLTWLLSAEDGLQAQPPISSHVEEVKEQFHTHEGYMVELTSHQGSVGRVLRAGSALLGEGHLTEEEEKEVREQMNLLNSRWEHLRVASMEKQSRLHEVLMDLQHQQLKQLTDWLELTEGRIKRMGAQPMGPDLEDVKHQVEEHKLLQEDLELEQVRVNSLTHMVVVVDENSGDSATAALEEKLQHLGDRWAAICKWTEEHWVLLQEMLLQWQHFTEEQCSFDSWLTQKEKLVLSIQSSGIKEQSDMVANLRRLATVKGDLEMKRPTMDKLCSLCQDLVSSVKNKEVAHKLEARLESFAQRWDKLVQSLDRSSSQISLAVTTVQSEQTKLTHSVTASVSKVTTREKVVVKNTKAALPSPPPQKKRQIVVESELRKRFDMDFTELHSFITRSKAILQSPEFSMSRKEGSVQELHDKVLAIERERPEKLRKLQEATRSAQALLDQLASEYIVYHSEVVEYIVYYSEVVEYIVYHSEVVEYIVYYSEMVEYIVYYSEVVEYIVYYNEVIEYIVYHSEVVEYIVYYSEVVEYIVYYNEVIEYIVYHSEVVEYVVYYSEVVEYIVFYSEVVESDSRLHPLTIIVSLPPVQESLPPVLYKETVFTLLAWLQQCEARLAIPSTAVTEYPTMEGRLKDVKVALAEHQSEVDYLTSTVDQVFQKAPPEISHKYRAEMDSIMTRWRRLSSTLGEQATKITELMAKLLQFQNDVKTLRKWMADVDVFLNEEWPALGDSEALQKQLEQCTALVNDIHTIQPSLNGINEVGVSLKTEAEPAFAIQLQKELDELNAMWEIICKQAYAKKSALKGGLDKTMSLRKEMAEMQEWITQAEEDYLERDFTYQTPEELRKAVEELKKGQEEVHSKELKVKLLTDSVNSFISKAPPAAHDALKAELVVLTANYQRLCSRLDGKCKTLEEVWACWCELLSYLEQENGWLDQLEQKLDETDSIPGGAEELCEALDALDTLLRHPEDGRNQIRELAQTLMDGGVLDQLIQHKLEAFNTRWDELMQRAVRRQQQLERSVQWAQENDKTLRLINDSLDATDRHLSAYIADHIDAAQIPQEAQKIQTELNGHEATLADMKKKNTERDQSERVAKKLQEVCVKFRLFQKPANFDLRLSECERVLWDVKAQLGVLDIRSVEQDVVQSQLEQCMKLYKSLSEVKLEIETVIKTGRQIVQRQQTEKPKELDDRLTALKLLYNQLGAQVTEGKQELEKSLKLSRKLRKELNSLTEWLAATDAELTRRSAVEGMPSDLEAELAWAKATQKQTEKHAPQLKAVEELAEALKAVLRGQESLVDDKVQLLNCNWVAVTSRSEEWLKLLLDYQSQVETLDVNMKVIKEWMEGAEKEMDQIENQGPNDPVLKGLRGDLEVMHGKVEAVRVLSQGLMGTRGEHCQAQLGPNLEKLNQRFDSIAQRITAGQAAASAVEVEQFHSEAKIWLDLLEEEEKQGENLKEEDFTGQDGEGAVKELLLKGQKLQRRVPDLDKKEQIRIKHNQRRKALAIAPQWYQYRRKTDDLLQWLDDIERSVAELPDPAEEQRVKEIGSEFDEKSEDLKEVQGLAKELSDAGATSLVQPRLLQLNTRWQEVEAKFTPYRRQSVSSPCPYLGELQTLLRSVSETDFQLNSPEYWQAVFYNLPQQGQCLQEVKVNLKNLRPPVEGALARREEVVAIATPAESTRVQETALLLNTNWDKVNKLYLDRLRYVPGIMGIYWGHTGVTNSGQEGLGQQELQESVGAQGGVVAGLNAAGKEIIGQSTQEDGAQIRLQLNTLNTRWVNITQEIAERKRRSAEARTATMGLQEDMGEFLSWLDEAEEVVAIPLTPGDHHQMNATLEKVTARVLELPARQNNVDTINTRTGTIPLPADKQKEIKMINTRWVQVSKDLPEKQKQIESLLKELSHFQDRLTYLSSWTSTTRTTLEENPDNVEPKLIDEVQVKKPEVEGVLAKGQELYKDTPPSQPEKEKYHSLSDDWRAIQGQMIVHRERLATLQGDAPALAQFNKAWAELSDWLSLLDQMVQTQRVTVADLDDINHMIVKTKGALGDMERRRPQLEGQLTAAQNLKNKTNNQETRAAITDRIDRLQTHWEESQGRLADRHQQLQNMLQDSSDWLDARKEVEPLIKRANDKLESWQDISYTMDALKKQNTDLKLFVKELHQWQGQVDVTNDLAGKLLTLYSTDHTHKVTQMTDAMNVTWEHINKRVGDREAALSAALRLLQQFYLDLKEFLNWLTEAETTCNVLLDASHKERLLEDPEAVRHLLGQFQDLQGEIDGHTELYHSLDENGQRIVTSLTGSDDAVLLQSRLDNMGQRWDELRSKTMSMRSHLEGEMAPWKRIHMTLQELIAWLQMKTDLLEQEPPVRGDVPAVQQQLDTHRSFRKDLRAKGPVVNGALDQVQIFLSELPAEREPQPVQRDISPEERAQNVGRVLRKEAEDVASGWEGLNEEAADWQRRLELALDRLLELQKAQDQLELRLSQAEMVKEAWEPVGDLLIDSLPEHIDRVKAFQAEIAPIKDDVSHVNNLASTFGPPDLVLSRPNLDRLDDLNTRWRMLQHPDLINNDLEERSVQGPFEQAVSPNNVPYYINHQTQTTCWDHPKMADLYQSLADLNNVRFSAYRTAMKLRRLQKALCLDLLGMPAACEVFEQHGLKQNEHLMDIMQVMTCLTSLYEKLDQQHGNLVNVPLCVDMCLNWLLNVYDTGRSGKIRTLSFKTGIISLCKAHLEDKYRFLFRQVASATGFCDQRRLGLLLHDSIQIPRQLGEVASFGGSNIEPSVRSCFQFANNKPELEAAMFLDWMRLEPQSMVWLPVLHRVAAAETAKHQAKCNICKECPIIGFRYRSLKHFNYDICQSCFFSGRVAKGHKMQYPMVEYCTPTTSGEDVRDFAKVLKNKFRTKRYFAKHPRMGYLPVQTILEGDNLETPVTLINFWPVDHAPASSPQLSHDDTHSRIEHYASRLAEMENRNGSYLNDSISPNESIDDEHLLIQHYCQSLNQGSPLSQPRSPAQILISMESEEKGELERVLNDLESDNRKLQAEYDKLKKAHDHKGLSPLPSPPEMLPASPQSPRDAELIAEAKLLRQHKGRLEARMQILEDHNKQLESQLHRLRQLLEQTDSKVNGTALSSPSTSSQRSDTSLPLMRVAGSQTTETMGDDELSSPSQDALGLEEVMEQLNNSFPHSQGLSVGSLFHMADDLGRAMESLVNVMTDEQSGE</sequence>
<dbReference type="Proteomes" id="UP000694395">
    <property type="component" value="Chromosome 18"/>
</dbReference>
<evidence type="ECO:0000256" key="10">
    <source>
        <dbReference type="ARBA" id="ARBA00023018"/>
    </source>
</evidence>
<dbReference type="SUPFAM" id="SSF47576">
    <property type="entry name" value="Calponin-homology domain, CH-domain"/>
    <property type="match status" value="1"/>
</dbReference>
<feature type="region of interest" description="Disordered" evidence="20">
    <location>
        <begin position="318"/>
        <end position="338"/>
    </location>
</feature>
<dbReference type="FunFam" id="1.10.418.10:FF:000044">
    <property type="entry name" value="utrophin isoform X2"/>
    <property type="match status" value="1"/>
</dbReference>
<dbReference type="PROSITE" id="PS00020">
    <property type="entry name" value="ACTININ_2"/>
    <property type="match status" value="1"/>
</dbReference>
<evidence type="ECO:0000256" key="12">
    <source>
        <dbReference type="ARBA" id="ARBA00023203"/>
    </source>
</evidence>
<keyword evidence="10 17" id="KW-0770">Synapse</keyword>
<keyword evidence="5" id="KW-0479">Metal-binding</keyword>
<comment type="function">
    <text evidence="17">May play a role in anchoring the cytoskeleton to the plasma membrane.</text>
</comment>
<dbReference type="InterPro" id="IPR015154">
    <property type="entry name" value="EF-hand_dom_typ2"/>
</dbReference>
<feature type="domain" description="Calponin-homology (CH)" evidence="22">
    <location>
        <begin position="22"/>
        <end position="126"/>
    </location>
</feature>
<organism evidence="24 25">
    <name type="scientific">Oncorhynchus mykiss</name>
    <name type="common">Rainbow trout</name>
    <name type="synonym">Salmo gairdneri</name>
    <dbReference type="NCBI Taxonomy" id="8022"/>
    <lineage>
        <taxon>Eukaryota</taxon>
        <taxon>Metazoa</taxon>
        <taxon>Chordata</taxon>
        <taxon>Craniata</taxon>
        <taxon>Vertebrata</taxon>
        <taxon>Euteleostomi</taxon>
        <taxon>Actinopterygii</taxon>
        <taxon>Neopterygii</taxon>
        <taxon>Teleostei</taxon>
        <taxon>Protacanthopterygii</taxon>
        <taxon>Salmoniformes</taxon>
        <taxon>Salmonidae</taxon>
        <taxon>Salmoninae</taxon>
        <taxon>Oncorhynchus</taxon>
    </lineage>
</organism>
<feature type="coiled-coil region" evidence="19">
    <location>
        <begin position="3419"/>
        <end position="3453"/>
    </location>
</feature>
<dbReference type="SUPFAM" id="SSF51045">
    <property type="entry name" value="WW domain"/>
    <property type="match status" value="1"/>
</dbReference>
<evidence type="ECO:0000313" key="24">
    <source>
        <dbReference type="Ensembl" id="ENSOMYP00000132750.1"/>
    </source>
</evidence>
<evidence type="ECO:0000256" key="11">
    <source>
        <dbReference type="ARBA" id="ARBA00023136"/>
    </source>
</evidence>
<dbReference type="Pfam" id="PF09069">
    <property type="entry name" value="EF-hand_3"/>
    <property type="match status" value="1"/>
</dbReference>
<evidence type="ECO:0000256" key="1">
    <source>
        <dbReference type="ARBA" id="ARBA00004245"/>
    </source>
</evidence>
<evidence type="ECO:0000256" key="18">
    <source>
        <dbReference type="PROSITE-ProRule" id="PRU00228"/>
    </source>
</evidence>
<dbReference type="FunFam" id="1.20.58.60:FF:000056">
    <property type="entry name" value="utrophin isoform X1"/>
    <property type="match status" value="1"/>
</dbReference>
<evidence type="ECO:0000256" key="13">
    <source>
        <dbReference type="ARBA" id="ARBA00023212"/>
    </source>
</evidence>
<dbReference type="Pfam" id="PF00569">
    <property type="entry name" value="ZZ"/>
    <property type="match status" value="1"/>
</dbReference>
<dbReference type="PIRSF" id="PIRSF002341">
    <property type="entry name" value="Dystrophin/utrophin"/>
    <property type="match status" value="1"/>
</dbReference>
<keyword evidence="8" id="KW-0862">Zinc</keyword>
<feature type="domain" description="Calponin-homology (CH)" evidence="22">
    <location>
        <begin position="141"/>
        <end position="247"/>
    </location>
</feature>
<dbReference type="Gene3D" id="3.30.60.90">
    <property type="match status" value="1"/>
</dbReference>
<evidence type="ECO:0000259" key="23">
    <source>
        <dbReference type="PROSITE" id="PS50135"/>
    </source>
</evidence>
<dbReference type="InterPro" id="IPR050774">
    <property type="entry name" value="KCMF1/Dystrophin"/>
</dbReference>
<evidence type="ECO:0000256" key="5">
    <source>
        <dbReference type="ARBA" id="ARBA00022723"/>
    </source>
</evidence>
<evidence type="ECO:0000313" key="25">
    <source>
        <dbReference type="Proteomes" id="UP000694395"/>
    </source>
</evidence>
<dbReference type="FunFam" id="1.10.418.10:FF:000032">
    <property type="entry name" value="utrophin isoform X1"/>
    <property type="match status" value="1"/>
</dbReference>
<dbReference type="Pfam" id="PF00307">
    <property type="entry name" value="CH"/>
    <property type="match status" value="2"/>
</dbReference>
<dbReference type="SMART" id="SM00291">
    <property type="entry name" value="ZnF_ZZ"/>
    <property type="match status" value="1"/>
</dbReference>
<feature type="compositionally biased region" description="Low complexity" evidence="20">
    <location>
        <begin position="3457"/>
        <end position="3472"/>
    </location>
</feature>
<dbReference type="Pfam" id="PF00435">
    <property type="entry name" value="Spectrin"/>
    <property type="match status" value="12"/>
</dbReference>
<keyword evidence="4 17" id="KW-0963">Cytoplasm</keyword>
<evidence type="ECO:0000256" key="7">
    <source>
        <dbReference type="ARBA" id="ARBA00022771"/>
    </source>
</evidence>
<dbReference type="CDD" id="cd02334">
    <property type="entry name" value="ZZ_dystrophin"/>
    <property type="match status" value="1"/>
</dbReference>
<evidence type="ECO:0000256" key="17">
    <source>
        <dbReference type="PIRNR" id="PIRNR002341"/>
    </source>
</evidence>
<dbReference type="SMART" id="SM00150">
    <property type="entry name" value="SPEC"/>
    <property type="match status" value="17"/>
</dbReference>
<dbReference type="PANTHER" id="PTHR12268:SF25">
    <property type="entry name" value="DYSTROPHIN"/>
    <property type="match status" value="1"/>
</dbReference>
<keyword evidence="3 17" id="KW-1003">Cell membrane</keyword>
<dbReference type="Pfam" id="PF09068">
    <property type="entry name" value="EF-hand_2"/>
    <property type="match status" value="1"/>
</dbReference>
<dbReference type="Gene3D" id="1.10.418.10">
    <property type="entry name" value="Calponin-like domain"/>
    <property type="match status" value="2"/>
</dbReference>
<keyword evidence="6" id="KW-0677">Repeat</keyword>
<protein>
    <recommendedName>
        <fullName evidence="16">Dystrophin</fullName>
    </recommendedName>
</protein>
<dbReference type="FunFam" id="1.20.58.60:FF:000075">
    <property type="entry name" value="utrophin isoform X1"/>
    <property type="match status" value="1"/>
</dbReference>
<dbReference type="Gene3D" id="2.20.70.10">
    <property type="match status" value="1"/>
</dbReference>
<dbReference type="Pfam" id="PF00397">
    <property type="entry name" value="WW"/>
    <property type="match status" value="1"/>
</dbReference>
<dbReference type="InterPro" id="IPR001589">
    <property type="entry name" value="Actinin_actin-bd_CS"/>
</dbReference>
<evidence type="ECO:0000256" key="14">
    <source>
        <dbReference type="ARBA" id="ARBA00023257"/>
    </source>
</evidence>
<keyword evidence="13 17" id="KW-0206">Cytoskeleton</keyword>
<dbReference type="InterPro" id="IPR011992">
    <property type="entry name" value="EF-hand-dom_pair"/>
</dbReference>
<accession>A0A8L0DR74</accession>
<dbReference type="CDD" id="cd00176">
    <property type="entry name" value="SPEC"/>
    <property type="match status" value="7"/>
</dbReference>
<evidence type="ECO:0000259" key="21">
    <source>
        <dbReference type="PROSITE" id="PS50020"/>
    </source>
</evidence>
<keyword evidence="9" id="KW-0106">Calcium</keyword>
<dbReference type="GO" id="GO:0008270">
    <property type="term" value="F:zinc ion binding"/>
    <property type="evidence" value="ECO:0007669"/>
    <property type="project" value="UniProtKB-KW"/>
</dbReference>
<evidence type="ECO:0000256" key="9">
    <source>
        <dbReference type="ARBA" id="ARBA00022837"/>
    </source>
</evidence>
<dbReference type="FunFam" id="1.20.58.60:FF:000118">
    <property type="entry name" value="Dystrophin"/>
    <property type="match status" value="1"/>
</dbReference>
<feature type="coiled-coil region" evidence="19">
    <location>
        <begin position="1409"/>
        <end position="1446"/>
    </location>
</feature>
<evidence type="ECO:0000256" key="2">
    <source>
        <dbReference type="ARBA" id="ARBA00004278"/>
    </source>
</evidence>
<dbReference type="GO" id="GO:0003779">
    <property type="term" value="F:actin binding"/>
    <property type="evidence" value="ECO:0007669"/>
    <property type="project" value="UniProtKB-KW"/>
</dbReference>
<dbReference type="InterPro" id="IPR035436">
    <property type="entry name" value="Dystrophin/utrophin"/>
</dbReference>
<dbReference type="GeneTree" id="ENSGT00940000154342"/>
<dbReference type="FunFam" id="3.30.60.90:FF:000001">
    <property type="entry name" value="Dystrophin isoform 2"/>
    <property type="match status" value="1"/>
</dbReference>
<dbReference type="InterPro" id="IPR002017">
    <property type="entry name" value="Spectrin_repeat"/>
</dbReference>
<name>A0A8L0DR74_ONCMY</name>
<evidence type="ECO:0000256" key="15">
    <source>
        <dbReference type="ARBA" id="ARBA00034100"/>
    </source>
</evidence>
<keyword evidence="7 18" id="KW-0863">Zinc-finger</keyword>
<dbReference type="PROSITE" id="PS01357">
    <property type="entry name" value="ZF_ZZ_1"/>
    <property type="match status" value="1"/>
</dbReference>
<feature type="region of interest" description="Disordered" evidence="20">
    <location>
        <begin position="3454"/>
        <end position="3474"/>
    </location>
</feature>
<evidence type="ECO:0000256" key="20">
    <source>
        <dbReference type="SAM" id="MobiDB-lite"/>
    </source>
</evidence>
<dbReference type="GO" id="GO:0120025">
    <property type="term" value="C:plasma membrane bounded cell projection"/>
    <property type="evidence" value="ECO:0007669"/>
    <property type="project" value="UniProtKB-ARBA"/>
</dbReference>
<keyword evidence="14 17" id="KW-0628">Postsynaptic cell membrane</keyword>
<dbReference type="InterPro" id="IPR043145">
    <property type="entry name" value="Znf_ZZ_sf"/>
</dbReference>
<evidence type="ECO:0000256" key="8">
    <source>
        <dbReference type="ARBA" id="ARBA00022833"/>
    </source>
</evidence>
<dbReference type="GO" id="GO:0045211">
    <property type="term" value="C:postsynaptic membrane"/>
    <property type="evidence" value="ECO:0007669"/>
    <property type="project" value="UniProtKB-SubCell"/>
</dbReference>
<dbReference type="FunFam" id="1.10.238.10:FF:000008">
    <property type="entry name" value="Dystrophin isoform 2"/>
    <property type="match status" value="1"/>
</dbReference>
<keyword evidence="19" id="KW-0175">Coiled coil</keyword>
<dbReference type="SUPFAM" id="SSF46966">
    <property type="entry name" value="Spectrin repeat"/>
    <property type="match status" value="14"/>
</dbReference>
<dbReference type="Gene3D" id="1.10.238.10">
    <property type="entry name" value="EF-hand"/>
    <property type="match status" value="2"/>
</dbReference>
<dbReference type="InterPro" id="IPR001202">
    <property type="entry name" value="WW_dom"/>
</dbReference>
<dbReference type="PROSITE" id="PS50020">
    <property type="entry name" value="WW_DOMAIN_2"/>
    <property type="match status" value="1"/>
</dbReference>
<evidence type="ECO:0000256" key="6">
    <source>
        <dbReference type="ARBA" id="ARBA00022737"/>
    </source>
</evidence>
<evidence type="ECO:0000256" key="4">
    <source>
        <dbReference type="ARBA" id="ARBA00022490"/>
    </source>
</evidence>
<dbReference type="PANTHER" id="PTHR12268">
    <property type="entry name" value="E3 UBIQUITIN-PROTEIN LIGASE KCMF1"/>
    <property type="match status" value="1"/>
</dbReference>
<dbReference type="SMART" id="SM00033">
    <property type="entry name" value="CH"/>
    <property type="match status" value="2"/>
</dbReference>
<dbReference type="PROSITE" id="PS00019">
    <property type="entry name" value="ACTININ_1"/>
    <property type="match status" value="1"/>
</dbReference>
<keyword evidence="25" id="KW-1185">Reference proteome</keyword>
<feature type="domain" description="WW" evidence="21">
    <location>
        <begin position="2905"/>
        <end position="2938"/>
    </location>
</feature>
<feature type="coiled-coil region" evidence="19">
    <location>
        <begin position="2787"/>
        <end position="2821"/>
    </location>
</feature>
<dbReference type="GO" id="GO:0005737">
    <property type="term" value="C:cytoplasm"/>
    <property type="evidence" value="ECO:0007669"/>
    <property type="project" value="UniProtKB-ARBA"/>
</dbReference>
<reference evidence="24" key="1">
    <citation type="submission" date="2020-07" db="EMBL/GenBank/DDBJ databases">
        <title>A long reads based de novo assembly of the rainbow trout Arlee double haploid line genome.</title>
        <authorList>
            <person name="Gao G."/>
            <person name="Palti Y."/>
        </authorList>
    </citation>
    <scope>NUCLEOTIDE SEQUENCE [LARGE SCALE GENOMIC DNA]</scope>
</reference>
<proteinExistence type="predicted"/>
<dbReference type="SUPFAM" id="SSF57850">
    <property type="entry name" value="RING/U-box"/>
    <property type="match status" value="1"/>
</dbReference>
<dbReference type="InterPro" id="IPR018159">
    <property type="entry name" value="Spectrin/alpha-actinin"/>
</dbReference>
<comment type="subcellular location">
    <subcellularLocation>
        <location evidence="2">Cell membrane</location>
        <location evidence="2">Sarcolemma</location>
        <topology evidence="2">Peripheral membrane protein</topology>
        <orientation evidence="2">Cytoplasmic side</orientation>
    </subcellularLocation>
    <subcellularLocation>
        <location evidence="1 17">Cytoplasm</location>
        <location evidence="1 17">Cytoskeleton</location>
    </subcellularLocation>
    <subcellularLocation>
        <location evidence="15">Postsynaptic cell membrane</location>
    </subcellularLocation>
</comment>
<dbReference type="FunFam" id="1.20.58.60:FF:000070">
    <property type="entry name" value="utrophin isoform X1"/>
    <property type="match status" value="1"/>
</dbReference>
<dbReference type="SMART" id="SM00456">
    <property type="entry name" value="WW"/>
    <property type="match status" value="1"/>
</dbReference>
<dbReference type="Ensembl" id="ENSOMYT00000149836.1">
    <property type="protein sequence ID" value="ENSOMYP00000132750.1"/>
    <property type="gene ID" value="ENSOMYG00000070228.1"/>
</dbReference>
<feature type="domain" description="ZZ-type" evidence="23">
    <location>
        <begin position="3158"/>
        <end position="3214"/>
    </location>
</feature>
<keyword evidence="11 17" id="KW-0472">Membrane</keyword>
<dbReference type="GO" id="GO:0005856">
    <property type="term" value="C:cytoskeleton"/>
    <property type="evidence" value="ECO:0007669"/>
    <property type="project" value="UniProtKB-SubCell"/>
</dbReference>
<dbReference type="Gene3D" id="1.20.58.60">
    <property type="match status" value="12"/>
</dbReference>
<dbReference type="InterPro" id="IPR000433">
    <property type="entry name" value="Znf_ZZ"/>
</dbReference>
<dbReference type="SUPFAM" id="SSF47473">
    <property type="entry name" value="EF-hand"/>
    <property type="match status" value="2"/>
</dbReference>